<protein>
    <recommendedName>
        <fullName evidence="1">diguanylate cyclase</fullName>
        <ecNumber evidence="1">2.7.7.65</ecNumber>
    </recommendedName>
</protein>
<evidence type="ECO:0000313" key="6">
    <source>
        <dbReference type="Proteomes" id="UP000635278"/>
    </source>
</evidence>
<dbReference type="SMART" id="SM00267">
    <property type="entry name" value="GGDEF"/>
    <property type="match status" value="1"/>
</dbReference>
<dbReference type="Proteomes" id="UP000635278">
    <property type="component" value="Unassembled WGS sequence"/>
</dbReference>
<feature type="domain" description="GGDEF" evidence="4">
    <location>
        <begin position="257"/>
        <end position="388"/>
    </location>
</feature>
<feature type="transmembrane region" description="Helical" evidence="3">
    <location>
        <begin position="46"/>
        <end position="64"/>
    </location>
</feature>
<name>A0ABX0JUL1_9PROT</name>
<feature type="transmembrane region" description="Helical" evidence="3">
    <location>
        <begin position="102"/>
        <end position="125"/>
    </location>
</feature>
<dbReference type="InterPro" id="IPR029787">
    <property type="entry name" value="Nucleotide_cyclase"/>
</dbReference>
<dbReference type="EMBL" id="WOTB01000017">
    <property type="protein sequence ID" value="NHN85567.1"/>
    <property type="molecule type" value="Genomic_DNA"/>
</dbReference>
<dbReference type="RefSeq" id="WP_173583954.1">
    <property type="nucleotide sequence ID" value="NZ_WOTB01000017.1"/>
</dbReference>
<evidence type="ECO:0000256" key="2">
    <source>
        <dbReference type="ARBA" id="ARBA00034247"/>
    </source>
</evidence>
<sequence>MPEIIPPPLTPDNAVPLICCDAAVILLAGIGFMLLAPGAGRSWSGFYYLTPFLCGAVAALILAHPEILPGLWGLRLGVFFIGLATATGWQAIRLVAGQPVHYILHVVLCLIMLAFSSLAGSTGLLQRVNHALWLILIAGFHFAAARDVRKAGSTATPASFFLFRLLIFYGFVIILCMVLSPWLPQPLGSAPTALWAIVTYNALAVTKVFGVIFLLIALSREQISARHRSLAMQDTLTMIGNRRAMDEWISQHASDRDTFAVLLADIDHFKAVNDTYGHAAGDAVLMALASAGRRLTGSQDVFFRIGGEEFVIILRNRTEQEIIGFAETFRDIFREHSHKADSRIFTVTLSIGICSGSLSRFSDVFAWADKALYAAKRSGRNRVVLYSDDQARTSDEAAVPSGDFALTPEKTISVDRQTSASLNG</sequence>
<dbReference type="InterPro" id="IPR000160">
    <property type="entry name" value="GGDEF_dom"/>
</dbReference>
<reference evidence="5 6" key="1">
    <citation type="journal article" date="2020" name="Int. J. Syst. Evol. Microbiol.">
        <title>Novel acetic acid bacteria from cider fermentations: Acetobacter conturbans sp. nov. and Acetobacter fallax sp. nov.</title>
        <authorList>
            <person name="Sombolestani A.S."/>
            <person name="Cleenwerck I."/>
            <person name="Cnockaert M."/>
            <person name="Borremans W."/>
            <person name="Wieme A.D."/>
            <person name="De Vuyst L."/>
            <person name="Vandamme P."/>
        </authorList>
    </citation>
    <scope>NUCLEOTIDE SEQUENCE [LARGE SCALE GENOMIC DNA]</scope>
    <source>
        <strain evidence="5 6">LMG 30640</strain>
    </source>
</reference>
<dbReference type="PANTHER" id="PTHR45138">
    <property type="entry name" value="REGULATORY COMPONENTS OF SENSORY TRANSDUCTION SYSTEM"/>
    <property type="match status" value="1"/>
</dbReference>
<feature type="transmembrane region" description="Helical" evidence="3">
    <location>
        <begin position="194"/>
        <end position="218"/>
    </location>
</feature>
<dbReference type="SUPFAM" id="SSF55073">
    <property type="entry name" value="Nucleotide cyclase"/>
    <property type="match status" value="1"/>
</dbReference>
<evidence type="ECO:0000256" key="1">
    <source>
        <dbReference type="ARBA" id="ARBA00012528"/>
    </source>
</evidence>
<dbReference type="NCBIfam" id="TIGR00254">
    <property type="entry name" value="GGDEF"/>
    <property type="match status" value="1"/>
</dbReference>
<dbReference type="InterPro" id="IPR043128">
    <property type="entry name" value="Rev_trsase/Diguanyl_cyclase"/>
</dbReference>
<feature type="transmembrane region" description="Helical" evidence="3">
    <location>
        <begin position="14"/>
        <end position="34"/>
    </location>
</feature>
<dbReference type="CDD" id="cd01949">
    <property type="entry name" value="GGDEF"/>
    <property type="match status" value="1"/>
</dbReference>
<gene>
    <name evidence="5" type="ORF">GOB93_13080</name>
</gene>
<keyword evidence="3" id="KW-1133">Transmembrane helix</keyword>
<dbReference type="PROSITE" id="PS50887">
    <property type="entry name" value="GGDEF"/>
    <property type="match status" value="1"/>
</dbReference>
<feature type="transmembrane region" description="Helical" evidence="3">
    <location>
        <begin position="160"/>
        <end position="182"/>
    </location>
</feature>
<keyword evidence="6" id="KW-1185">Reference proteome</keyword>
<proteinExistence type="predicted"/>
<dbReference type="Pfam" id="PF00990">
    <property type="entry name" value="GGDEF"/>
    <property type="match status" value="1"/>
</dbReference>
<keyword evidence="3" id="KW-0472">Membrane</keyword>
<organism evidence="5 6">
    <name type="scientific">Acetobacter musti</name>
    <dbReference type="NCBI Taxonomy" id="864732"/>
    <lineage>
        <taxon>Bacteria</taxon>
        <taxon>Pseudomonadati</taxon>
        <taxon>Pseudomonadota</taxon>
        <taxon>Alphaproteobacteria</taxon>
        <taxon>Acetobacterales</taxon>
        <taxon>Acetobacteraceae</taxon>
        <taxon>Acetobacter</taxon>
    </lineage>
</organism>
<comment type="caution">
    <text evidence="5">The sequence shown here is derived from an EMBL/GenBank/DDBJ whole genome shotgun (WGS) entry which is preliminary data.</text>
</comment>
<evidence type="ECO:0000259" key="4">
    <source>
        <dbReference type="PROSITE" id="PS50887"/>
    </source>
</evidence>
<dbReference type="Gene3D" id="3.30.70.270">
    <property type="match status" value="1"/>
</dbReference>
<keyword evidence="3" id="KW-0812">Transmembrane</keyword>
<dbReference type="InterPro" id="IPR050469">
    <property type="entry name" value="Diguanylate_Cyclase"/>
</dbReference>
<feature type="transmembrane region" description="Helical" evidence="3">
    <location>
        <begin position="76"/>
        <end position="95"/>
    </location>
</feature>
<dbReference type="PANTHER" id="PTHR45138:SF9">
    <property type="entry name" value="DIGUANYLATE CYCLASE DGCM-RELATED"/>
    <property type="match status" value="1"/>
</dbReference>
<comment type="catalytic activity">
    <reaction evidence="2">
        <text>2 GTP = 3',3'-c-di-GMP + 2 diphosphate</text>
        <dbReference type="Rhea" id="RHEA:24898"/>
        <dbReference type="ChEBI" id="CHEBI:33019"/>
        <dbReference type="ChEBI" id="CHEBI:37565"/>
        <dbReference type="ChEBI" id="CHEBI:58805"/>
        <dbReference type="EC" id="2.7.7.65"/>
    </reaction>
</comment>
<accession>A0ABX0JUL1</accession>
<evidence type="ECO:0000313" key="5">
    <source>
        <dbReference type="EMBL" id="NHN85567.1"/>
    </source>
</evidence>
<dbReference type="EC" id="2.7.7.65" evidence="1"/>
<evidence type="ECO:0000256" key="3">
    <source>
        <dbReference type="SAM" id="Phobius"/>
    </source>
</evidence>